<feature type="region of interest" description="Disordered" evidence="1">
    <location>
        <begin position="42"/>
        <end position="61"/>
    </location>
</feature>
<reference evidence="2 3" key="1">
    <citation type="submission" date="2020-08" db="EMBL/GenBank/DDBJ databases">
        <title>Genomic Encyclopedia of Type Strains, Phase IV (KMG-V): Genome sequencing to study the core and pangenomes of soil and plant-associated prokaryotes.</title>
        <authorList>
            <person name="Whitman W."/>
        </authorList>
    </citation>
    <scope>NUCLEOTIDE SEQUENCE [LARGE SCALE GENOMIC DNA]</scope>
    <source>
        <strain evidence="2 3">SEMIA 4013</strain>
    </source>
</reference>
<dbReference type="AlphaFoldDB" id="A0AAW3UQX1"/>
<accession>A0AAW3UQX1</accession>
<protein>
    <submittedName>
        <fullName evidence="2">Uncharacterized protein</fullName>
    </submittedName>
</protein>
<name>A0AAW3UQX1_9BURK</name>
<comment type="caution">
    <text evidence="2">The sequence shown here is derived from an EMBL/GenBank/DDBJ whole genome shotgun (WGS) entry which is preliminary data.</text>
</comment>
<dbReference type="EMBL" id="JACIIK010000001">
    <property type="protein sequence ID" value="MBB6199792.1"/>
    <property type="molecule type" value="Genomic_DNA"/>
</dbReference>
<evidence type="ECO:0000313" key="3">
    <source>
        <dbReference type="Proteomes" id="UP000518681"/>
    </source>
</evidence>
<proteinExistence type="predicted"/>
<gene>
    <name evidence="2" type="ORF">GGD69_000613</name>
</gene>
<evidence type="ECO:0000256" key="1">
    <source>
        <dbReference type="SAM" id="MobiDB-lite"/>
    </source>
</evidence>
<organism evidence="2 3">
    <name type="scientific">Paraburkholderia fungorum</name>
    <dbReference type="NCBI Taxonomy" id="134537"/>
    <lineage>
        <taxon>Bacteria</taxon>
        <taxon>Pseudomonadati</taxon>
        <taxon>Pseudomonadota</taxon>
        <taxon>Betaproteobacteria</taxon>
        <taxon>Burkholderiales</taxon>
        <taxon>Burkholderiaceae</taxon>
        <taxon>Paraburkholderia</taxon>
    </lineage>
</organism>
<evidence type="ECO:0000313" key="2">
    <source>
        <dbReference type="EMBL" id="MBB6199792.1"/>
    </source>
</evidence>
<dbReference type="Proteomes" id="UP000518681">
    <property type="component" value="Unassembled WGS sequence"/>
</dbReference>
<sequence>MSLTGREDITWSIGKGRESLDATAQKRGISFSEARAGRGLPGLVHTSLGRAHSPRARIALT</sequence>